<comment type="caution">
    <text evidence="1">The sequence shown here is derived from an EMBL/GenBank/DDBJ whole genome shotgun (WGS) entry which is preliminary data.</text>
</comment>
<sequence>MASVDCPICEKPVIESKINDHLDSRCESFLFDSTPPDSQAQPQPPPTQTQTQSSSQGKRKAAAFFGTPAPKRQIGEGKNLVTPVVNGSLKGFAGQKRSFDQGPGAAAASVNQGGGSQELNGDVGVNGDGRASSGDGRDSKKVKTNKAAPLAERMRPKTLDEVCGQDLIGPDGVLRGLIESDRVPSMILWGGSGTGKTTIARCIAKMVGARFIEMNATSTGVGECKKMFAEAANDLSLTGRKTIIFCDEIHRFNKAQQDVFLKPVEAGTVTLVGATTENPSFKVANALLSRCRTFTLKPLATEDVIQILTRALEEELPNYPPSDLIDAEMVAYLARFSDGDARTALNLLELALSLTSRPNMTRESIRSSLTHTLVYDRGGDQHYDNISAFHKSVRGGDADAALYYLARMLQSGEDPLFVARRMVVIASEDVGLADSTLLPLATAAYTATQQIGLPEARIPLAHCCMALCAAPKSTRAYRSLNNAVAALKEPGVASLPIPLHLRNAPTRLMRDMGCGAEYKYPPNYRDGRVRQTYLPEGLLGRRFAEERDLGTEVDPDLDMTGV</sequence>
<protein>
    <submittedName>
        <fullName evidence="1">Uncharacterized protein</fullName>
    </submittedName>
</protein>
<keyword evidence="2" id="KW-1185">Reference proteome</keyword>
<dbReference type="Proteomes" id="UP001163324">
    <property type="component" value="Chromosome 3"/>
</dbReference>
<reference evidence="1" key="1">
    <citation type="submission" date="2022-10" db="EMBL/GenBank/DDBJ databases">
        <title>Complete Genome of Trichothecium roseum strain YXFP-22015, a Plant Pathogen Isolated from Citrus.</title>
        <authorList>
            <person name="Wang Y."/>
            <person name="Zhu L."/>
        </authorList>
    </citation>
    <scope>NUCLEOTIDE SEQUENCE</scope>
    <source>
        <strain evidence="1">YXFP-22015</strain>
    </source>
</reference>
<dbReference type="EMBL" id="CM047942">
    <property type="protein sequence ID" value="KAI9901334.1"/>
    <property type="molecule type" value="Genomic_DNA"/>
</dbReference>
<evidence type="ECO:0000313" key="2">
    <source>
        <dbReference type="Proteomes" id="UP001163324"/>
    </source>
</evidence>
<organism evidence="1 2">
    <name type="scientific">Trichothecium roseum</name>
    <dbReference type="NCBI Taxonomy" id="47278"/>
    <lineage>
        <taxon>Eukaryota</taxon>
        <taxon>Fungi</taxon>
        <taxon>Dikarya</taxon>
        <taxon>Ascomycota</taxon>
        <taxon>Pezizomycotina</taxon>
        <taxon>Sordariomycetes</taxon>
        <taxon>Hypocreomycetidae</taxon>
        <taxon>Hypocreales</taxon>
        <taxon>Hypocreales incertae sedis</taxon>
        <taxon>Trichothecium</taxon>
    </lineage>
</organism>
<evidence type="ECO:0000313" key="1">
    <source>
        <dbReference type="EMBL" id="KAI9901334.1"/>
    </source>
</evidence>
<accession>A0ACC0V654</accession>
<proteinExistence type="predicted"/>
<name>A0ACC0V654_9HYPO</name>
<gene>
    <name evidence="1" type="ORF">N3K66_003151</name>
</gene>